<organism evidence="1 2">
    <name type="scientific">Lupinus luteus</name>
    <name type="common">European yellow lupine</name>
    <dbReference type="NCBI Taxonomy" id="3873"/>
    <lineage>
        <taxon>Eukaryota</taxon>
        <taxon>Viridiplantae</taxon>
        <taxon>Streptophyta</taxon>
        <taxon>Embryophyta</taxon>
        <taxon>Tracheophyta</taxon>
        <taxon>Spermatophyta</taxon>
        <taxon>Magnoliopsida</taxon>
        <taxon>eudicotyledons</taxon>
        <taxon>Gunneridae</taxon>
        <taxon>Pentapetalae</taxon>
        <taxon>rosids</taxon>
        <taxon>fabids</taxon>
        <taxon>Fabales</taxon>
        <taxon>Fabaceae</taxon>
        <taxon>Papilionoideae</taxon>
        <taxon>50 kb inversion clade</taxon>
        <taxon>genistoids sensu lato</taxon>
        <taxon>core genistoids</taxon>
        <taxon>Genisteae</taxon>
        <taxon>Lupinus</taxon>
    </lineage>
</organism>
<protein>
    <recommendedName>
        <fullName evidence="3">DUF4283 domain-containing protein</fullName>
    </recommendedName>
</protein>
<dbReference type="AlphaFoldDB" id="A0AAV1XZ13"/>
<name>A0AAV1XZ13_LUPLU</name>
<reference evidence="1 2" key="1">
    <citation type="submission" date="2024-03" db="EMBL/GenBank/DDBJ databases">
        <authorList>
            <person name="Martinez-Hernandez J."/>
        </authorList>
    </citation>
    <scope>NUCLEOTIDE SEQUENCE [LARGE SCALE GENOMIC DNA]</scope>
</reference>
<comment type="caution">
    <text evidence="1">The sequence shown here is derived from an EMBL/GenBank/DDBJ whole genome shotgun (WGS) entry which is preliminary data.</text>
</comment>
<keyword evidence="2" id="KW-1185">Reference proteome</keyword>
<gene>
    <name evidence="1" type="ORF">LLUT_LOCUS27400</name>
</gene>
<evidence type="ECO:0008006" key="3">
    <source>
        <dbReference type="Google" id="ProtNLM"/>
    </source>
</evidence>
<dbReference type="EMBL" id="CAXHTB010000019">
    <property type="protein sequence ID" value="CAL0326340.1"/>
    <property type="molecule type" value="Genomic_DNA"/>
</dbReference>
<sequence>MGPMEDGWVVCRVFKNKNQNRSYQQEIEEEDHHFTHMRTNGPSQILEPKHHHMQGLYDYNNFDGSLHLPQLFSPESTIAPTPSMASSMNAMDILGCSQNLLRLTTTEGCVLNLMQQQQHGERFNGDIMKFSKEKAIWVRCWGLSLHTWTVEVFKALTEPVGVFIKVDESTLKMERLDFDCVLLAASAFKKINHIQKVFIGY</sequence>
<evidence type="ECO:0000313" key="1">
    <source>
        <dbReference type="EMBL" id="CAL0326340.1"/>
    </source>
</evidence>
<dbReference type="Proteomes" id="UP001497480">
    <property type="component" value="Unassembled WGS sequence"/>
</dbReference>
<proteinExistence type="predicted"/>
<accession>A0AAV1XZ13</accession>
<evidence type="ECO:0000313" key="2">
    <source>
        <dbReference type="Proteomes" id="UP001497480"/>
    </source>
</evidence>